<feature type="transmembrane region" description="Helical" evidence="6">
    <location>
        <begin position="72"/>
        <end position="91"/>
    </location>
</feature>
<dbReference type="VEuPathDB" id="VectorBase:MDOMA2_018873"/>
<dbReference type="eggNOG" id="KOG3726">
    <property type="taxonomic scope" value="Eukaryota"/>
</dbReference>
<feature type="transmembrane region" description="Helical" evidence="6">
    <location>
        <begin position="426"/>
        <end position="451"/>
    </location>
</feature>
<evidence type="ECO:0000259" key="8">
    <source>
        <dbReference type="Pfam" id="PF26037"/>
    </source>
</evidence>
<dbReference type="InterPro" id="IPR058842">
    <property type="entry name" value="DCST1_C"/>
</dbReference>
<dbReference type="STRING" id="7370.A0A1I8NEB2"/>
<evidence type="ECO:0000256" key="4">
    <source>
        <dbReference type="ARBA" id="ARBA00023136"/>
    </source>
</evidence>
<dbReference type="GO" id="GO:0016020">
    <property type="term" value="C:membrane"/>
    <property type="evidence" value="ECO:0007669"/>
    <property type="project" value="UniProtKB-SubCell"/>
</dbReference>
<evidence type="ECO:0000256" key="5">
    <source>
        <dbReference type="SAM" id="MobiDB-lite"/>
    </source>
</evidence>
<evidence type="ECO:0000256" key="2">
    <source>
        <dbReference type="ARBA" id="ARBA00022692"/>
    </source>
</evidence>
<feature type="transmembrane region" description="Helical" evidence="6">
    <location>
        <begin position="112"/>
        <end position="131"/>
    </location>
</feature>
<evidence type="ECO:0000259" key="7">
    <source>
        <dbReference type="Pfam" id="PF07782"/>
    </source>
</evidence>
<keyword evidence="4 6" id="KW-0472">Membrane</keyword>
<evidence type="ECO:0000256" key="1">
    <source>
        <dbReference type="ARBA" id="ARBA00004141"/>
    </source>
</evidence>
<feature type="region of interest" description="Disordered" evidence="5">
    <location>
        <begin position="1"/>
        <end position="20"/>
    </location>
</feature>
<evidence type="ECO:0000313" key="9">
    <source>
        <dbReference type="EnsemblMetazoa" id="MDOA014314-PA"/>
    </source>
</evidence>
<dbReference type="InterPro" id="IPR051856">
    <property type="entry name" value="CSR-E3_Ligase_Protein"/>
</dbReference>
<dbReference type="EnsemblMetazoa" id="MDOA014314-RA">
    <property type="protein sequence ID" value="MDOA014314-PA"/>
    <property type="gene ID" value="MDOA014314"/>
</dbReference>
<accession>A0A1I8NEB2</accession>
<feature type="domain" description="E3 ubiquitin-protein ligase DCST1-like C-terminal" evidence="8">
    <location>
        <begin position="618"/>
        <end position="661"/>
    </location>
</feature>
<organism evidence="9">
    <name type="scientific">Musca domestica</name>
    <name type="common">House fly</name>
    <dbReference type="NCBI Taxonomy" id="7370"/>
    <lineage>
        <taxon>Eukaryota</taxon>
        <taxon>Metazoa</taxon>
        <taxon>Ecdysozoa</taxon>
        <taxon>Arthropoda</taxon>
        <taxon>Hexapoda</taxon>
        <taxon>Insecta</taxon>
        <taxon>Pterygota</taxon>
        <taxon>Neoptera</taxon>
        <taxon>Endopterygota</taxon>
        <taxon>Diptera</taxon>
        <taxon>Brachycera</taxon>
        <taxon>Muscomorpha</taxon>
        <taxon>Muscoidea</taxon>
        <taxon>Muscidae</taxon>
        <taxon>Musca</taxon>
    </lineage>
</organism>
<dbReference type="PANTHER" id="PTHR21041">
    <property type="entry name" value="DENDRITIC CELL-SPECIFIC TRANSMEMBRANE PROTEIN"/>
    <property type="match status" value="1"/>
</dbReference>
<feature type="transmembrane region" description="Helical" evidence="6">
    <location>
        <begin position="336"/>
        <end position="356"/>
    </location>
</feature>
<evidence type="ECO:0000256" key="3">
    <source>
        <dbReference type="ARBA" id="ARBA00022989"/>
    </source>
</evidence>
<name>A0A1I8NEB2_MUSDO</name>
<comment type="subcellular location">
    <subcellularLocation>
        <location evidence="1">Membrane</location>
        <topology evidence="1">Multi-pass membrane protein</topology>
    </subcellularLocation>
</comment>
<feature type="transmembrane region" description="Helical" evidence="6">
    <location>
        <begin position="516"/>
        <end position="537"/>
    </location>
</feature>
<dbReference type="VEuPathDB" id="VectorBase:MDOA014314"/>
<dbReference type="InterPro" id="IPR012858">
    <property type="entry name" value="DC_STAMP-like"/>
</dbReference>
<keyword evidence="3 6" id="KW-1133">Transmembrane helix</keyword>
<proteinExistence type="predicted"/>
<gene>
    <name evidence="9" type="primary">101893825</name>
</gene>
<feature type="transmembrane region" description="Helical" evidence="6">
    <location>
        <begin position="43"/>
        <end position="66"/>
    </location>
</feature>
<dbReference type="Pfam" id="PF26039">
    <property type="entry name" value="Dcst2"/>
    <property type="match status" value="1"/>
</dbReference>
<feature type="domain" description="Dendritic cell-specific transmembrane protein-like" evidence="7">
    <location>
        <begin position="371"/>
        <end position="560"/>
    </location>
</feature>
<dbReference type="OrthoDB" id="6598372at2759"/>
<reference evidence="9" key="1">
    <citation type="submission" date="2020-05" db="UniProtKB">
        <authorList>
            <consortium name="EnsemblMetazoa"/>
        </authorList>
    </citation>
    <scope>IDENTIFICATION</scope>
    <source>
        <strain evidence="9">Aabys</strain>
    </source>
</reference>
<evidence type="ECO:0000256" key="6">
    <source>
        <dbReference type="SAM" id="Phobius"/>
    </source>
</evidence>
<sequence>MFNRNLNKNKPNKKKPNTKPYRETFLGRIFQKILGSGIPIQKALNVVLLGYLCGIVLTVCWYKYFSGNHVNTTRWCSLIILGFIIIFLSYSKDVRCVSSLSIPILCSSKGRSLIIAVAFFIAATGPTVNLFRNIDVMVSSLSCGQMQLKHALGEMLDTLKKPLIAIKDAIHNAVNDLRKVLRKVQQVLQTIQALIVVILATMKNAFAWLRNIVRMCNKEFGTPYERCMKIAQNAIEDCQKKLGPMRALCQVTQLFAMLCYATKVVDVICVLVVFVNESIIGTVMEKLQQFTAEVKKLFDVSITFDHDFYFKTTTSRELDDIKRDIMSDIHNRMKTFVLIFGWLDVVSLFMFAVIIFKAIYFRLKYLHNPGYQNSYISKEFVEIDENRRNMNMETALPLTFMEKMKYPWLTDCRLTRQEWLALSRSGIFLAISSIQLFCICFADYSLFWILAMISYYGHKERGFTIPPYITVEIDGGGFVGEIFGGIVHAFEPISQNYTIDPHTCLPLPRRPSYAHYYLIASLILFGWIFLFCQPYGLRLRHIVMRLYYPEVARQRAIWLYNRILLKRISFFKLARRKARIAFTKNKTGDNFSFLDWLRAKTEGYCLFRLILGQRKTDKCLLCGSPLNKESLVKCETIGCNAMYCKNCFQESKNICCICHKPVDYGDFSDLSEVEDSSDDPNVIHFDETDDECLIRKWNEYID</sequence>
<keyword evidence="2 6" id="KW-0812">Transmembrane</keyword>
<protein>
    <submittedName>
        <fullName evidence="9">Uncharacterized protein</fullName>
    </submittedName>
</protein>
<dbReference type="PANTHER" id="PTHR21041:SF9">
    <property type="entry name" value="DENDRITIC CELL-SPECIFIC TRANSMEMBRANE PROTEIN-LIKE DOMAIN-CONTAINING PROTEIN"/>
    <property type="match status" value="1"/>
</dbReference>
<feature type="transmembrane region" description="Helical" evidence="6">
    <location>
        <begin position="187"/>
        <end position="209"/>
    </location>
</feature>
<dbReference type="AlphaFoldDB" id="A0A1I8NEB2"/>
<dbReference type="Pfam" id="PF07782">
    <property type="entry name" value="DC_STAMP"/>
    <property type="match status" value="1"/>
</dbReference>
<dbReference type="Pfam" id="PF26037">
    <property type="entry name" value="zf-RING_DCST1_C"/>
    <property type="match status" value="1"/>
</dbReference>